<dbReference type="EMBL" id="JYDI01001571">
    <property type="protein sequence ID" value="KRY28216.1"/>
    <property type="molecule type" value="Genomic_DNA"/>
</dbReference>
<keyword evidence="2" id="KW-1185">Reference proteome</keyword>
<dbReference type="STRING" id="45882.A0A0V1ATV0"/>
<comment type="caution">
    <text evidence="1">The sequence shown here is derived from an EMBL/GenBank/DDBJ whole genome shotgun (WGS) entry which is preliminary data.</text>
</comment>
<gene>
    <name evidence="1" type="ORF">T03_6778</name>
</gene>
<accession>A0A0V1ATV0</accession>
<organism evidence="1 2">
    <name type="scientific">Trichinella britovi</name>
    <name type="common">Parasitic roundworm</name>
    <dbReference type="NCBI Taxonomy" id="45882"/>
    <lineage>
        <taxon>Eukaryota</taxon>
        <taxon>Metazoa</taxon>
        <taxon>Ecdysozoa</taxon>
        <taxon>Nematoda</taxon>
        <taxon>Enoplea</taxon>
        <taxon>Dorylaimia</taxon>
        <taxon>Trichinellida</taxon>
        <taxon>Trichinellidae</taxon>
        <taxon>Trichinella</taxon>
    </lineage>
</organism>
<sequence>MLALVPFVTRKLEVLLQHSRFFKQIIQYSDITPGTNKQSILQTTHNSVDCRIQWRYAYTGAVFKSCGVPIFYCFANHFERHIELSRSTQAPEENVESCSARLVSLSKQAFPTAGEEVQTQMAKDQLIRGVSND</sequence>
<proteinExistence type="predicted"/>
<evidence type="ECO:0000313" key="1">
    <source>
        <dbReference type="EMBL" id="KRY28216.1"/>
    </source>
</evidence>
<protein>
    <submittedName>
        <fullName evidence="1">Uncharacterized protein</fullName>
    </submittedName>
</protein>
<evidence type="ECO:0000313" key="2">
    <source>
        <dbReference type="Proteomes" id="UP000054653"/>
    </source>
</evidence>
<name>A0A0V1ATV0_TRIBR</name>
<dbReference type="AlphaFoldDB" id="A0A0V1ATV0"/>
<dbReference type="Proteomes" id="UP000054653">
    <property type="component" value="Unassembled WGS sequence"/>
</dbReference>
<reference evidence="1 2" key="1">
    <citation type="submission" date="2015-01" db="EMBL/GenBank/DDBJ databases">
        <title>Evolution of Trichinella species and genotypes.</title>
        <authorList>
            <person name="Korhonen P.K."/>
            <person name="Edoardo P."/>
            <person name="Giuseppe L.R."/>
            <person name="Gasser R.B."/>
        </authorList>
    </citation>
    <scope>NUCLEOTIDE SEQUENCE [LARGE SCALE GENOMIC DNA]</scope>
    <source>
        <strain evidence="1">ISS120</strain>
    </source>
</reference>